<feature type="domain" description="HD Cas3-type" evidence="12">
    <location>
        <begin position="10"/>
        <end position="210"/>
    </location>
</feature>
<dbReference type="RefSeq" id="WP_229522849.1">
    <property type="nucleotide sequence ID" value="NZ_JAFFQR010000008.1"/>
</dbReference>
<dbReference type="InterPro" id="IPR001650">
    <property type="entry name" value="Helicase_C-like"/>
</dbReference>
<dbReference type="InterPro" id="IPR054712">
    <property type="entry name" value="Cas3-like_dom"/>
</dbReference>
<dbReference type="InterPro" id="IPR006935">
    <property type="entry name" value="Helicase/UvrB_N"/>
</dbReference>
<name>A0ABW4D8A6_9BACL</name>
<evidence type="ECO:0000256" key="5">
    <source>
        <dbReference type="ARBA" id="ARBA00022741"/>
    </source>
</evidence>
<dbReference type="CDD" id="cd09641">
    <property type="entry name" value="Cas3''_I"/>
    <property type="match status" value="1"/>
</dbReference>
<dbReference type="Pfam" id="PF01966">
    <property type="entry name" value="HD"/>
    <property type="match status" value="1"/>
</dbReference>
<keyword evidence="3" id="KW-0540">Nuclease</keyword>
<evidence type="ECO:0000256" key="4">
    <source>
        <dbReference type="ARBA" id="ARBA00022723"/>
    </source>
</evidence>
<comment type="similarity">
    <text evidence="1">In the N-terminal section; belongs to the CRISPR-associated nuclease Cas3-HD family.</text>
</comment>
<keyword evidence="4" id="KW-0479">Metal-binding</keyword>
<evidence type="ECO:0000313" key="14">
    <source>
        <dbReference type="Proteomes" id="UP001597340"/>
    </source>
</evidence>
<gene>
    <name evidence="13" type="primary">cas3</name>
    <name evidence="13" type="ORF">ACFQ5D_00665</name>
</gene>
<evidence type="ECO:0000256" key="7">
    <source>
        <dbReference type="ARBA" id="ARBA00022806"/>
    </source>
</evidence>
<dbReference type="Pfam" id="PF04851">
    <property type="entry name" value="ResIII"/>
    <property type="match status" value="1"/>
</dbReference>
<keyword evidence="9" id="KW-0051">Antiviral defense</keyword>
<reference evidence="14" key="1">
    <citation type="journal article" date="2019" name="Int. J. Syst. Evol. Microbiol.">
        <title>The Global Catalogue of Microorganisms (GCM) 10K type strain sequencing project: providing services to taxonomists for standard genome sequencing and annotation.</title>
        <authorList>
            <consortium name="The Broad Institute Genomics Platform"/>
            <consortium name="The Broad Institute Genome Sequencing Center for Infectious Disease"/>
            <person name="Wu L."/>
            <person name="Ma J."/>
        </authorList>
    </citation>
    <scope>NUCLEOTIDE SEQUENCE [LARGE SCALE GENOMIC DNA]</scope>
    <source>
        <strain evidence="14">CCM 9147</strain>
    </source>
</reference>
<keyword evidence="7" id="KW-0347">Helicase</keyword>
<evidence type="ECO:0000259" key="11">
    <source>
        <dbReference type="PROSITE" id="PS51194"/>
    </source>
</evidence>
<evidence type="ECO:0000259" key="12">
    <source>
        <dbReference type="PROSITE" id="PS51643"/>
    </source>
</evidence>
<protein>
    <submittedName>
        <fullName evidence="13">CRISPR-associated helicase Cas3</fullName>
    </submittedName>
</protein>
<sequence length="829" mass="94520">MDYIAHIRESDQEVQTVAEHLLETQQLAEIYGDKIGIRHITGLAGMLHDLGKYTTKFQNYIRLAIQNPENPPKRGSVDHSTAGGKLLYNLFHIQPQGAFDQQDFMNKGLLAEVVGNVIISHHAYLQDFLDPNLESKFLDRVRDRKLEGFDHAVALFYEQVIEETTFYHYVNQAGAELVRYMKRDDKTETELKMMFLTKFVFSALIDADRTNTRCFEENNVKGDISSNEPMIHQKLFQTYYEKLMVHINTLQTGLNASSSIQQLRKEMSQQCEQFADKPSGIYTLSIPTGGGKTLASLRYALRHAAAFEKKHIIYVVPFTTIIEQNAQEVRKILLDDANILEHHSNVVMDEVENIDGESNELEDAVVNTRQKLKLAKDNWDSPVIFTTLVQFLNVFYASGSRNIRRLHNLSESVIIFDEVQKIPTHCISLFNQAVNFLKTYASSSIVLCTATQPELDFVHNKLEIEPDAEMVHDLDFVIEAFKRVEIVDKATDVSMDTEKLADFVEQRLADEPSILVILNTKTVVKNLYHRLTEGSSGVPVYHLSTSMCPAHRNHILDKVKQHLANQQPVVCISTQLIEAGVDISFTCVIRSLAGLDSIAQAAGRCNRHGRDEMKQVFVIDHEEEDLGRLKEIKIGKEITRKMFIDLQRDQACYGGNILSPQALEVYFQKYYTELETNLNYFIPELRKNMTELLAANRSENTYYRSYYNERGTILPLFLANSYNTAADYFEVIEDHTTAVIVPYGSGAKEGKEIIADLNGQQSIEDLSSLLRRAQQFTINIFHYEKQQLDQNKALVSYLDGKIWALTEGAYNNSYGLNLENDSLHDGFIL</sequence>
<evidence type="ECO:0000256" key="3">
    <source>
        <dbReference type="ARBA" id="ARBA00022722"/>
    </source>
</evidence>
<dbReference type="Proteomes" id="UP001597340">
    <property type="component" value="Unassembled WGS sequence"/>
</dbReference>
<dbReference type="InterPro" id="IPR006474">
    <property type="entry name" value="Helicase_Cas3_CRISPR-ass_core"/>
</dbReference>
<evidence type="ECO:0000256" key="1">
    <source>
        <dbReference type="ARBA" id="ARBA00006847"/>
    </source>
</evidence>
<dbReference type="Gene3D" id="1.10.3210.30">
    <property type="match status" value="1"/>
</dbReference>
<dbReference type="InterPro" id="IPR006483">
    <property type="entry name" value="CRISPR-assoc_Cas3_HD"/>
</dbReference>
<evidence type="ECO:0000313" key="13">
    <source>
        <dbReference type="EMBL" id="MFD1459991.1"/>
    </source>
</evidence>
<keyword evidence="14" id="KW-1185">Reference proteome</keyword>
<evidence type="ECO:0000256" key="10">
    <source>
        <dbReference type="SAM" id="Coils"/>
    </source>
</evidence>
<dbReference type="SMART" id="SM00487">
    <property type="entry name" value="DEXDc"/>
    <property type="match status" value="1"/>
</dbReference>
<organism evidence="13 14">
    <name type="scientific">Paenibacillus farraposensis</name>
    <dbReference type="NCBI Taxonomy" id="2807095"/>
    <lineage>
        <taxon>Bacteria</taxon>
        <taxon>Bacillati</taxon>
        <taxon>Bacillota</taxon>
        <taxon>Bacilli</taxon>
        <taxon>Bacillales</taxon>
        <taxon>Paenibacillaceae</taxon>
        <taxon>Paenibacillus</taxon>
    </lineage>
</organism>
<dbReference type="SUPFAM" id="SSF52540">
    <property type="entry name" value="P-loop containing nucleoside triphosphate hydrolases"/>
    <property type="match status" value="1"/>
</dbReference>
<feature type="coiled-coil region" evidence="10">
    <location>
        <begin position="351"/>
        <end position="378"/>
    </location>
</feature>
<keyword evidence="6" id="KW-0378">Hydrolase</keyword>
<dbReference type="SMART" id="SM00490">
    <property type="entry name" value="HELICc"/>
    <property type="match status" value="1"/>
</dbReference>
<evidence type="ECO:0000256" key="9">
    <source>
        <dbReference type="ARBA" id="ARBA00023118"/>
    </source>
</evidence>
<evidence type="ECO:0000256" key="2">
    <source>
        <dbReference type="ARBA" id="ARBA00009046"/>
    </source>
</evidence>
<dbReference type="PROSITE" id="PS51643">
    <property type="entry name" value="HD_CAS3"/>
    <property type="match status" value="1"/>
</dbReference>
<comment type="caution">
    <text evidence="13">The sequence shown here is derived from an EMBL/GenBank/DDBJ whole genome shotgun (WGS) entry which is preliminary data.</text>
</comment>
<keyword evidence="5" id="KW-0547">Nucleotide-binding</keyword>
<dbReference type="NCBIfam" id="TIGR01596">
    <property type="entry name" value="cas3_HD"/>
    <property type="match status" value="1"/>
</dbReference>
<comment type="similarity">
    <text evidence="2">In the central section; belongs to the CRISPR-associated helicase Cas3 family.</text>
</comment>
<dbReference type="CDD" id="cd17930">
    <property type="entry name" value="DEXHc_cas3"/>
    <property type="match status" value="1"/>
</dbReference>
<dbReference type="InterPro" id="IPR006674">
    <property type="entry name" value="HD_domain"/>
</dbReference>
<dbReference type="PROSITE" id="PS51194">
    <property type="entry name" value="HELICASE_CTER"/>
    <property type="match status" value="1"/>
</dbReference>
<evidence type="ECO:0000256" key="6">
    <source>
        <dbReference type="ARBA" id="ARBA00022801"/>
    </source>
</evidence>
<dbReference type="InterPro" id="IPR014001">
    <property type="entry name" value="Helicase_ATP-bd"/>
</dbReference>
<dbReference type="InterPro" id="IPR038257">
    <property type="entry name" value="CRISPR-assoc_Cas3_HD_sf"/>
</dbReference>
<proteinExistence type="inferred from homology"/>
<dbReference type="NCBIfam" id="TIGR01587">
    <property type="entry name" value="cas3_core"/>
    <property type="match status" value="1"/>
</dbReference>
<dbReference type="InterPro" id="IPR027417">
    <property type="entry name" value="P-loop_NTPase"/>
</dbReference>
<accession>A0ABW4D8A6</accession>
<evidence type="ECO:0000256" key="8">
    <source>
        <dbReference type="ARBA" id="ARBA00022840"/>
    </source>
</evidence>
<dbReference type="Gene3D" id="3.40.50.300">
    <property type="entry name" value="P-loop containing nucleotide triphosphate hydrolases"/>
    <property type="match status" value="2"/>
</dbReference>
<dbReference type="Pfam" id="PF22590">
    <property type="entry name" value="Cas3-like_C_2"/>
    <property type="match status" value="1"/>
</dbReference>
<feature type="domain" description="Helicase C-terminal" evidence="11">
    <location>
        <begin position="496"/>
        <end position="654"/>
    </location>
</feature>
<keyword evidence="10" id="KW-0175">Coiled coil</keyword>
<keyword evidence="8" id="KW-0067">ATP-binding</keyword>
<dbReference type="EMBL" id="JBHTNZ010000001">
    <property type="protein sequence ID" value="MFD1459991.1"/>
    <property type="molecule type" value="Genomic_DNA"/>
</dbReference>